<dbReference type="SUPFAM" id="SSF52540">
    <property type="entry name" value="P-loop containing nucleoside triphosphate hydrolases"/>
    <property type="match status" value="1"/>
</dbReference>
<evidence type="ECO:0000256" key="1">
    <source>
        <dbReference type="ARBA" id="ARBA00022741"/>
    </source>
</evidence>
<dbReference type="PANTHER" id="PTHR11089">
    <property type="entry name" value="GTP-BINDING PROTEIN-RELATED"/>
    <property type="match status" value="1"/>
</dbReference>
<dbReference type="Proteomes" id="UP000013827">
    <property type="component" value="Unassembled WGS sequence"/>
</dbReference>
<dbReference type="RefSeq" id="XP_005761857.1">
    <property type="nucleotide sequence ID" value="XM_005761800.1"/>
</dbReference>
<dbReference type="KEGG" id="ehx:EMIHUDRAFT_197835"/>
<evidence type="ECO:0000256" key="3">
    <source>
        <dbReference type="SAM" id="MobiDB-lite"/>
    </source>
</evidence>
<reference evidence="4" key="2">
    <citation type="submission" date="2024-10" db="UniProtKB">
        <authorList>
            <consortium name="EnsemblProtists"/>
        </authorList>
    </citation>
    <scope>IDENTIFICATION</scope>
</reference>
<dbReference type="STRING" id="2903.R1BHZ7"/>
<feature type="compositionally biased region" description="Basic residues" evidence="3">
    <location>
        <begin position="278"/>
        <end position="293"/>
    </location>
</feature>
<dbReference type="EnsemblProtists" id="EOD09428">
    <property type="protein sequence ID" value="EOD09428"/>
    <property type="gene ID" value="EMIHUDRAFT_197835"/>
</dbReference>
<evidence type="ECO:0000313" key="4">
    <source>
        <dbReference type="EnsemblProtists" id="EOD09428"/>
    </source>
</evidence>
<dbReference type="GO" id="GO:0005525">
    <property type="term" value="F:GTP binding"/>
    <property type="evidence" value="ECO:0007669"/>
    <property type="project" value="UniProtKB-KW"/>
</dbReference>
<sequence length="341" mass="37118">MPRHSKRGMSHSVKKLQRRGGAPNVRCAKSKRKQLSRAENTRPNRKKKARPEDGDDEFAKRRGLATPSIQQAAAGEYGGGGEEDARGPAAPGSVAERALSAAPRNQRAFQKELAKVLRESDVLLEDAVMSRMATSKRIVLILNKIDLAFGGEQLLQLLKNYSRSAGLKTSITVGVVGYPNLVSIDKRVKLMDCPGIVFARARTAEEEADVLLRNCVKLADEFDWNAAPPRDASMGLRTTGAFAAAGASRGTGADTSAAAPPSASIFGALQTLPERARGQRAPKRAKKESRPRKRPEAADDEAVINPRLNRTIRKQQQKDGKKKRRAASRMLAPFVEGQMQH</sequence>
<dbReference type="GeneID" id="17255612"/>
<evidence type="ECO:0008006" key="6">
    <source>
        <dbReference type="Google" id="ProtNLM"/>
    </source>
</evidence>
<dbReference type="InterPro" id="IPR050755">
    <property type="entry name" value="TRAFAC_YlqF/YawG_RiboMat"/>
</dbReference>
<dbReference type="AlphaFoldDB" id="A0A0D3IDU3"/>
<keyword evidence="5" id="KW-1185">Reference proteome</keyword>
<evidence type="ECO:0000313" key="5">
    <source>
        <dbReference type="Proteomes" id="UP000013827"/>
    </source>
</evidence>
<keyword evidence="1" id="KW-0547">Nucleotide-binding</keyword>
<accession>A0A0D3IDU3</accession>
<name>A0A0D3IDU3_EMIH1</name>
<dbReference type="HOGENOM" id="CLU_814909_0_0_1"/>
<reference evidence="5" key="1">
    <citation type="journal article" date="2013" name="Nature">
        <title>Pan genome of the phytoplankton Emiliania underpins its global distribution.</title>
        <authorList>
            <person name="Read B.A."/>
            <person name="Kegel J."/>
            <person name="Klute M.J."/>
            <person name="Kuo A."/>
            <person name="Lefebvre S.C."/>
            <person name="Maumus F."/>
            <person name="Mayer C."/>
            <person name="Miller J."/>
            <person name="Monier A."/>
            <person name="Salamov A."/>
            <person name="Young J."/>
            <person name="Aguilar M."/>
            <person name="Claverie J.M."/>
            <person name="Frickenhaus S."/>
            <person name="Gonzalez K."/>
            <person name="Herman E.K."/>
            <person name="Lin Y.C."/>
            <person name="Napier J."/>
            <person name="Ogata H."/>
            <person name="Sarno A.F."/>
            <person name="Shmutz J."/>
            <person name="Schroeder D."/>
            <person name="de Vargas C."/>
            <person name="Verret F."/>
            <person name="von Dassow P."/>
            <person name="Valentin K."/>
            <person name="Van de Peer Y."/>
            <person name="Wheeler G."/>
            <person name="Dacks J.B."/>
            <person name="Delwiche C.F."/>
            <person name="Dyhrman S.T."/>
            <person name="Glockner G."/>
            <person name="John U."/>
            <person name="Richards T."/>
            <person name="Worden A.Z."/>
            <person name="Zhang X."/>
            <person name="Grigoriev I.V."/>
            <person name="Allen A.E."/>
            <person name="Bidle K."/>
            <person name="Borodovsky M."/>
            <person name="Bowler C."/>
            <person name="Brownlee C."/>
            <person name="Cock J.M."/>
            <person name="Elias M."/>
            <person name="Gladyshev V.N."/>
            <person name="Groth M."/>
            <person name="Guda C."/>
            <person name="Hadaegh A."/>
            <person name="Iglesias-Rodriguez M.D."/>
            <person name="Jenkins J."/>
            <person name="Jones B.M."/>
            <person name="Lawson T."/>
            <person name="Leese F."/>
            <person name="Lindquist E."/>
            <person name="Lobanov A."/>
            <person name="Lomsadze A."/>
            <person name="Malik S.B."/>
            <person name="Marsh M.E."/>
            <person name="Mackinder L."/>
            <person name="Mock T."/>
            <person name="Mueller-Roeber B."/>
            <person name="Pagarete A."/>
            <person name="Parker M."/>
            <person name="Probert I."/>
            <person name="Quesneville H."/>
            <person name="Raines C."/>
            <person name="Rensing S.A."/>
            <person name="Riano-Pachon D.M."/>
            <person name="Richier S."/>
            <person name="Rokitta S."/>
            <person name="Shiraiwa Y."/>
            <person name="Soanes D.M."/>
            <person name="van der Giezen M."/>
            <person name="Wahlund T.M."/>
            <person name="Williams B."/>
            <person name="Wilson W."/>
            <person name="Wolfe G."/>
            <person name="Wurch L.L."/>
        </authorList>
    </citation>
    <scope>NUCLEOTIDE SEQUENCE</scope>
</reference>
<dbReference type="PANTHER" id="PTHR11089:SF30">
    <property type="entry name" value="GUANINE NUCLEOTIDE-BINDING PROTEIN-LIKE 3 HOMOLOG"/>
    <property type="match status" value="1"/>
</dbReference>
<dbReference type="PaxDb" id="2903-EOD09428"/>
<feature type="compositionally biased region" description="Basic residues" evidence="3">
    <location>
        <begin position="310"/>
        <end position="327"/>
    </location>
</feature>
<feature type="region of interest" description="Disordered" evidence="3">
    <location>
        <begin position="1"/>
        <end position="102"/>
    </location>
</feature>
<feature type="region of interest" description="Disordered" evidence="3">
    <location>
        <begin position="270"/>
        <end position="341"/>
    </location>
</feature>
<protein>
    <recommendedName>
        <fullName evidence="6">Guanine nucleotide-binding protein-like 3 N-terminal domain-containing protein</fullName>
    </recommendedName>
</protein>
<proteinExistence type="predicted"/>
<dbReference type="InterPro" id="IPR027417">
    <property type="entry name" value="P-loop_NTPase"/>
</dbReference>
<organism evidence="4 5">
    <name type="scientific">Emiliania huxleyi (strain CCMP1516)</name>
    <dbReference type="NCBI Taxonomy" id="280463"/>
    <lineage>
        <taxon>Eukaryota</taxon>
        <taxon>Haptista</taxon>
        <taxon>Haptophyta</taxon>
        <taxon>Prymnesiophyceae</taxon>
        <taxon>Isochrysidales</taxon>
        <taxon>Noelaerhabdaceae</taxon>
        <taxon>Emiliania</taxon>
    </lineage>
</organism>
<dbReference type="eggNOG" id="KOG2484">
    <property type="taxonomic scope" value="Eukaryota"/>
</dbReference>
<dbReference type="GO" id="GO:0005730">
    <property type="term" value="C:nucleolus"/>
    <property type="evidence" value="ECO:0007669"/>
    <property type="project" value="TreeGrafter"/>
</dbReference>
<feature type="compositionally biased region" description="Basic residues" evidence="3">
    <location>
        <begin position="1"/>
        <end position="18"/>
    </location>
</feature>
<evidence type="ECO:0000256" key="2">
    <source>
        <dbReference type="ARBA" id="ARBA00023134"/>
    </source>
</evidence>
<keyword evidence="2" id="KW-0342">GTP-binding</keyword>